<dbReference type="EMBL" id="CAJFCW020000005">
    <property type="protein sequence ID" value="CAG9117877.1"/>
    <property type="molecule type" value="Genomic_DNA"/>
</dbReference>
<comment type="caution">
    <text evidence="1">The sequence shown here is derived from an EMBL/GenBank/DDBJ whole genome shotgun (WGS) entry which is preliminary data.</text>
</comment>
<gene>
    <name evidence="1" type="ORF">BOKJ2_LOCUS10212</name>
</gene>
<accession>A0A811L8H0</accession>
<dbReference type="EMBL" id="CAJFDH010000005">
    <property type="protein sequence ID" value="CAD5223442.1"/>
    <property type="molecule type" value="Genomic_DNA"/>
</dbReference>
<keyword evidence="2" id="KW-1185">Reference proteome</keyword>
<evidence type="ECO:0000313" key="1">
    <source>
        <dbReference type="EMBL" id="CAD5223442.1"/>
    </source>
</evidence>
<dbReference type="AlphaFoldDB" id="A0A811L8H0"/>
<protein>
    <submittedName>
        <fullName evidence="1">Uncharacterized protein</fullName>
    </submittedName>
</protein>
<dbReference type="Proteomes" id="UP000614601">
    <property type="component" value="Unassembled WGS sequence"/>
</dbReference>
<name>A0A811L8H0_9BILA</name>
<dbReference type="Proteomes" id="UP000783686">
    <property type="component" value="Unassembled WGS sequence"/>
</dbReference>
<reference evidence="1" key="1">
    <citation type="submission" date="2020-09" db="EMBL/GenBank/DDBJ databases">
        <authorList>
            <person name="Kikuchi T."/>
        </authorList>
    </citation>
    <scope>NUCLEOTIDE SEQUENCE</scope>
    <source>
        <strain evidence="1">SH1</strain>
    </source>
</reference>
<sequence>MHKLRLKLESFAPLQGELEIVDLNQLHAFENVFQIMDSNYINVVENDTQMAEHHKRKLFLILAEAHKFFYTSCAKVILSEFVKKSCRFDRDSYVKLNKSERKRIRKGLCGKESGFYKECKIYIDHKTDFYEISSVDLFLYRKMIVPRLERLVVVDADLNLVMKIILEAVSTIYFQLTCKIIHSNQIFPLARCSPIRNHEILAKYGYEFAYLPKLYLAQLPDTLFGTSLNIIVATPTNDNKNEKKFVHRRLHKIPCDENADQDADFSYNVNPKENVKLRLMKLQDAVHYAPNEEPLEDQAELNRVGALDFLLDYFEAKPRFQEFELKLDGLIYSQFNNLENQWPYAFTLNDIEFRLLMVVDSKMLSQNPLVDLTLYTATHYLTILRQNSNLKSAEIVVANIVQMPEFDYGDLFTLYSNAKPTKPTAELWADPGNAWFTTYFKPNSFYQEWHMPPASYKKPYRMGDDVEDYMDMLKVDDYLDQSCGDVDDRPFTLRFLQYKK</sequence>
<organism evidence="1 2">
    <name type="scientific">Bursaphelenchus okinawaensis</name>
    <dbReference type="NCBI Taxonomy" id="465554"/>
    <lineage>
        <taxon>Eukaryota</taxon>
        <taxon>Metazoa</taxon>
        <taxon>Ecdysozoa</taxon>
        <taxon>Nematoda</taxon>
        <taxon>Chromadorea</taxon>
        <taxon>Rhabditida</taxon>
        <taxon>Tylenchina</taxon>
        <taxon>Tylenchomorpha</taxon>
        <taxon>Aphelenchoidea</taxon>
        <taxon>Aphelenchoididae</taxon>
        <taxon>Bursaphelenchus</taxon>
    </lineage>
</organism>
<proteinExistence type="predicted"/>
<evidence type="ECO:0000313" key="2">
    <source>
        <dbReference type="Proteomes" id="UP000614601"/>
    </source>
</evidence>